<dbReference type="RefSeq" id="WP_142093220.1">
    <property type="nucleotide sequence ID" value="NZ_BAAAMD010000002.1"/>
</dbReference>
<evidence type="ECO:0000256" key="1">
    <source>
        <dbReference type="ARBA" id="ARBA00010088"/>
    </source>
</evidence>
<gene>
    <name evidence="4" type="ORF">FB460_1320</name>
</gene>
<keyword evidence="5" id="KW-1185">Reference proteome</keyword>
<keyword evidence="2" id="KW-0378">Hydrolase</keyword>
<evidence type="ECO:0000259" key="3">
    <source>
        <dbReference type="Pfam" id="PF00561"/>
    </source>
</evidence>
<reference evidence="4 5" key="1">
    <citation type="submission" date="2019-06" db="EMBL/GenBank/DDBJ databases">
        <title>Sequencing the genomes of 1000 actinobacteria strains.</title>
        <authorList>
            <person name="Klenk H.-P."/>
        </authorList>
    </citation>
    <scope>NUCLEOTIDE SEQUENCE [LARGE SCALE GENOMIC DNA]</scope>
    <source>
        <strain evidence="4 5">DSM 8251</strain>
    </source>
</reference>
<dbReference type="Gene3D" id="3.40.50.1820">
    <property type="entry name" value="alpha/beta hydrolase"/>
    <property type="match status" value="1"/>
</dbReference>
<dbReference type="GO" id="GO:0006508">
    <property type="term" value="P:proteolysis"/>
    <property type="evidence" value="ECO:0007669"/>
    <property type="project" value="InterPro"/>
</dbReference>
<keyword evidence="4" id="KW-0645">Protease</keyword>
<dbReference type="Pfam" id="PF00561">
    <property type="entry name" value="Abhydrolase_1"/>
    <property type="match status" value="1"/>
</dbReference>
<keyword evidence="4" id="KW-0031">Aminopeptidase</keyword>
<feature type="domain" description="AB hydrolase-1" evidence="3">
    <location>
        <begin position="49"/>
        <end position="204"/>
    </location>
</feature>
<dbReference type="InterPro" id="IPR000073">
    <property type="entry name" value="AB_hydrolase_1"/>
</dbReference>
<dbReference type="PANTHER" id="PTHR43248">
    <property type="entry name" value="2-SUCCINYL-6-HYDROXY-2,4-CYCLOHEXADIENE-1-CARBOXYLATE SYNTHASE"/>
    <property type="match status" value="1"/>
</dbReference>
<dbReference type="SUPFAM" id="SSF53474">
    <property type="entry name" value="alpha/beta-Hydrolases"/>
    <property type="match status" value="1"/>
</dbReference>
<dbReference type="PRINTS" id="PR00793">
    <property type="entry name" value="PROAMNOPTASE"/>
</dbReference>
<name>A0A542ZT40_9ACTN</name>
<evidence type="ECO:0000313" key="5">
    <source>
        <dbReference type="Proteomes" id="UP000316196"/>
    </source>
</evidence>
<comment type="similarity">
    <text evidence="1">Belongs to the peptidase S33 family.</text>
</comment>
<evidence type="ECO:0000313" key="4">
    <source>
        <dbReference type="EMBL" id="TQL63505.1"/>
    </source>
</evidence>
<dbReference type="InterPro" id="IPR051601">
    <property type="entry name" value="Serine_prot/Carboxylest_S33"/>
</dbReference>
<dbReference type="PANTHER" id="PTHR43248:SF2">
    <property type="entry name" value="PROLYL AMINOPEPTIDASE"/>
    <property type="match status" value="1"/>
</dbReference>
<dbReference type="Proteomes" id="UP000316196">
    <property type="component" value="Unassembled WGS sequence"/>
</dbReference>
<dbReference type="AlphaFoldDB" id="A0A542ZT40"/>
<dbReference type="OrthoDB" id="9796770at2"/>
<comment type="caution">
    <text evidence="4">The sequence shown here is derived from an EMBL/GenBank/DDBJ whole genome shotgun (WGS) entry which is preliminary data.</text>
</comment>
<protein>
    <submittedName>
        <fullName evidence="4">Prolyl aminopeptidase 2</fullName>
    </submittedName>
</protein>
<accession>A0A542ZT40</accession>
<evidence type="ECO:0000256" key="2">
    <source>
        <dbReference type="ARBA" id="ARBA00022801"/>
    </source>
</evidence>
<organism evidence="4 5">
    <name type="scientific">Propioniferax innocua</name>
    <dbReference type="NCBI Taxonomy" id="1753"/>
    <lineage>
        <taxon>Bacteria</taxon>
        <taxon>Bacillati</taxon>
        <taxon>Actinomycetota</taxon>
        <taxon>Actinomycetes</taxon>
        <taxon>Propionibacteriales</taxon>
        <taxon>Propionibacteriaceae</taxon>
        <taxon>Propioniferax</taxon>
    </lineage>
</organism>
<dbReference type="InterPro" id="IPR002410">
    <property type="entry name" value="Peptidase_S33"/>
</dbReference>
<proteinExistence type="inferred from homology"/>
<dbReference type="InterPro" id="IPR029058">
    <property type="entry name" value="AB_hydrolase_fold"/>
</dbReference>
<dbReference type="EMBL" id="VFOR01000001">
    <property type="protein sequence ID" value="TQL63505.1"/>
    <property type="molecule type" value="Genomic_DNA"/>
</dbReference>
<sequence length="416" mass="46440">MKSVETRVPGLVLVDHEMQVPLRHADPDGEQITLFAREVARHDGRDLPFLVFLQGGPGNEAPRPTGDPASPSWLPRALQDFRVLMLDQRGTGQSTPIGPHTLEGRSVEDATEYLTHFRADAIVKDCELMREALGVEKWSLLGQSFGGFTSIHYLSVAPEGLASAYITGGLTPVGHTADDIYRTTFDIMRERSARYYDRFPADRERMRRIIDLCAAGEIHTPAGDRVTPEWFRTIGLRLGALPGAEDIHYLLQRDPRSSQFRHDLRALLPFSGRNPLYYVLHESSMADGVATQWAAHRVQPDDFTEDLTLFTAEHVYPWMAEVDSELAPYAEVAAGLAQHSWPQLYFPERLAQNTVPVAASVYTTDAYVPLEMSLETAAMIQGIRPWITSEFEHNGLRSHGGKVLDRLIALADDEVA</sequence>
<dbReference type="GO" id="GO:0004177">
    <property type="term" value="F:aminopeptidase activity"/>
    <property type="evidence" value="ECO:0007669"/>
    <property type="project" value="UniProtKB-KW"/>
</dbReference>